<gene>
    <name evidence="2" type="ORF">GCM10008938_38380</name>
</gene>
<dbReference type="SUPFAM" id="SSF48264">
    <property type="entry name" value="Cytochrome P450"/>
    <property type="match status" value="1"/>
</dbReference>
<dbReference type="InterPro" id="IPR002397">
    <property type="entry name" value="Cyt_P450_B"/>
</dbReference>
<dbReference type="PANTHER" id="PTHR46696">
    <property type="entry name" value="P450, PUTATIVE (EUROFUNG)-RELATED"/>
    <property type="match status" value="1"/>
</dbReference>
<dbReference type="PRINTS" id="PR00359">
    <property type="entry name" value="BP450"/>
</dbReference>
<sequence>MQEIQILFTPEGIQNPYPHYDHLRNLNPVFYIPEWNSLFVTGHPENAALLRDPRVSVERLGASAEDLKRDEFLPVNALYHMMLFRDPPNHTRLRSLVNQAFTPRVVSEMRVLIETQVDEILDRVALQGKMEVLDELAGPLPVTVILKMLGLNPQDAEHFKRWSESIAVLLDGGAESTILMPRIMQDVVEMNSYFRQIADDLRERPRPGLMTALATAELAGDKLSNEELLSNAILLLVAGHETTTNLIASGLHALLEHPEQLAALREHPELMDGAVEELLRYVSPVQATSRVLKTDMEVGGQQVKAGTQLQLMLAAANRDPRVFSHPEQLDVRRDASKHLAFAAGHHYCLGASLARMEARVVFEKLLQRFDTLEMLQQDISYRLNFTLRGLKELHVGVR</sequence>
<dbReference type="CDD" id="cd20625">
    <property type="entry name" value="CYP164-like"/>
    <property type="match status" value="1"/>
</dbReference>
<dbReference type="InterPro" id="IPR001128">
    <property type="entry name" value="Cyt_P450"/>
</dbReference>
<comment type="caution">
    <text evidence="2">The sequence shown here is derived from an EMBL/GenBank/DDBJ whole genome shotgun (WGS) entry which is preliminary data.</text>
</comment>
<accession>A0ABQ2D7A9</accession>
<dbReference type="RefSeq" id="WP_189005485.1">
    <property type="nucleotide sequence ID" value="NZ_BMOD01000019.1"/>
</dbReference>
<dbReference type="EMBL" id="BMOD01000019">
    <property type="protein sequence ID" value="GGJ48664.1"/>
    <property type="molecule type" value="Genomic_DNA"/>
</dbReference>
<organism evidence="2 3">
    <name type="scientific">Deinococcus roseus</name>
    <dbReference type="NCBI Taxonomy" id="392414"/>
    <lineage>
        <taxon>Bacteria</taxon>
        <taxon>Thermotogati</taxon>
        <taxon>Deinococcota</taxon>
        <taxon>Deinococci</taxon>
        <taxon>Deinococcales</taxon>
        <taxon>Deinococcaceae</taxon>
        <taxon>Deinococcus</taxon>
    </lineage>
</organism>
<dbReference type="Gene3D" id="1.10.630.10">
    <property type="entry name" value="Cytochrome P450"/>
    <property type="match status" value="1"/>
</dbReference>
<evidence type="ECO:0000313" key="3">
    <source>
        <dbReference type="Proteomes" id="UP000632222"/>
    </source>
</evidence>
<dbReference type="Proteomes" id="UP000632222">
    <property type="component" value="Unassembled WGS sequence"/>
</dbReference>
<dbReference type="PRINTS" id="PR00385">
    <property type="entry name" value="P450"/>
</dbReference>
<evidence type="ECO:0000313" key="2">
    <source>
        <dbReference type="EMBL" id="GGJ48664.1"/>
    </source>
</evidence>
<reference evidence="3" key="1">
    <citation type="journal article" date="2019" name="Int. J. Syst. Evol. Microbiol.">
        <title>The Global Catalogue of Microorganisms (GCM) 10K type strain sequencing project: providing services to taxonomists for standard genome sequencing and annotation.</title>
        <authorList>
            <consortium name="The Broad Institute Genomics Platform"/>
            <consortium name="The Broad Institute Genome Sequencing Center for Infectious Disease"/>
            <person name="Wu L."/>
            <person name="Ma J."/>
        </authorList>
    </citation>
    <scope>NUCLEOTIDE SEQUENCE [LARGE SCALE GENOMIC DNA]</scope>
    <source>
        <strain evidence="3">JCM 14370</strain>
    </source>
</reference>
<dbReference type="PANTHER" id="PTHR46696:SF1">
    <property type="entry name" value="CYTOCHROME P450 YJIB-RELATED"/>
    <property type="match status" value="1"/>
</dbReference>
<proteinExistence type="inferred from homology"/>
<dbReference type="Pfam" id="PF00067">
    <property type="entry name" value="p450"/>
    <property type="match status" value="1"/>
</dbReference>
<evidence type="ECO:0000256" key="1">
    <source>
        <dbReference type="ARBA" id="ARBA00010617"/>
    </source>
</evidence>
<name>A0ABQ2D7A9_9DEIO</name>
<dbReference type="InterPro" id="IPR036396">
    <property type="entry name" value="Cyt_P450_sf"/>
</dbReference>
<protein>
    <submittedName>
        <fullName evidence="2">Cytochrome P450</fullName>
    </submittedName>
</protein>
<keyword evidence="3" id="KW-1185">Reference proteome</keyword>
<comment type="similarity">
    <text evidence="1">Belongs to the cytochrome P450 family.</text>
</comment>